<dbReference type="InterPro" id="IPR051257">
    <property type="entry name" value="Diverse_CBS-Domain"/>
</dbReference>
<evidence type="ECO:0000256" key="2">
    <source>
        <dbReference type="PROSITE-ProRule" id="PRU00703"/>
    </source>
</evidence>
<evidence type="ECO:0000313" key="5">
    <source>
        <dbReference type="Proteomes" id="UP000245634"/>
    </source>
</evidence>
<dbReference type="PANTHER" id="PTHR43080:SF2">
    <property type="entry name" value="CBS DOMAIN-CONTAINING PROTEIN"/>
    <property type="match status" value="1"/>
</dbReference>
<keyword evidence="1 2" id="KW-0129">CBS domain</keyword>
<evidence type="ECO:0000313" key="4">
    <source>
        <dbReference type="EMBL" id="PWK15880.1"/>
    </source>
</evidence>
<dbReference type="RefSeq" id="WP_109686164.1">
    <property type="nucleotide sequence ID" value="NZ_QGGL01000002.1"/>
</dbReference>
<dbReference type="Proteomes" id="UP000245634">
    <property type="component" value="Unassembled WGS sequence"/>
</dbReference>
<dbReference type="PANTHER" id="PTHR43080">
    <property type="entry name" value="CBS DOMAIN-CONTAINING PROTEIN CBSX3, MITOCHONDRIAL"/>
    <property type="match status" value="1"/>
</dbReference>
<proteinExistence type="predicted"/>
<dbReference type="Gene3D" id="3.10.580.10">
    <property type="entry name" value="CBS-domain"/>
    <property type="match status" value="1"/>
</dbReference>
<dbReference type="InterPro" id="IPR045865">
    <property type="entry name" value="ACT-like_dom_sf"/>
</dbReference>
<dbReference type="SMART" id="SM00116">
    <property type="entry name" value="CBS"/>
    <property type="match status" value="2"/>
</dbReference>
<feature type="domain" description="CBS" evidence="3">
    <location>
        <begin position="7"/>
        <end position="63"/>
    </location>
</feature>
<sequence>MLVETIMTRDVLTVATGATVRDAYEITKKHRIRHLPVVTAGKLVGLISDRDLRDAAHSPDTPVEQWMKQDVITCHPLDFVEDTASTIYKNRVGCLPVISKGQLVGIVSERDILHNLVEMMGVHAPTSRVEVELPDKPGMLAEIADLLRARRINASTVMVFPSTTEGCKTIVFRIGTMDPRRFIQDIQNAGYRVVQHPSALDEGEV</sequence>
<gene>
    <name evidence="4" type="ORF">C7459_102126</name>
</gene>
<dbReference type="SUPFAM" id="SSF54631">
    <property type="entry name" value="CBS-domain pair"/>
    <property type="match status" value="1"/>
</dbReference>
<comment type="caution">
    <text evidence="4">The sequence shown here is derived from an EMBL/GenBank/DDBJ whole genome shotgun (WGS) entry which is preliminary data.</text>
</comment>
<dbReference type="OrthoDB" id="9781631at2"/>
<dbReference type="CDD" id="cd04584">
    <property type="entry name" value="CBS_pair_AcuB_like"/>
    <property type="match status" value="1"/>
</dbReference>
<organism evidence="4 5">
    <name type="scientific">Tumebacillus permanentifrigoris</name>
    <dbReference type="NCBI Taxonomy" id="378543"/>
    <lineage>
        <taxon>Bacteria</taxon>
        <taxon>Bacillati</taxon>
        <taxon>Bacillota</taxon>
        <taxon>Bacilli</taxon>
        <taxon>Bacillales</taxon>
        <taxon>Alicyclobacillaceae</taxon>
        <taxon>Tumebacillus</taxon>
    </lineage>
</organism>
<dbReference type="InterPro" id="IPR046342">
    <property type="entry name" value="CBS_dom_sf"/>
</dbReference>
<keyword evidence="5" id="KW-1185">Reference proteome</keyword>
<reference evidence="4 5" key="1">
    <citation type="submission" date="2018-05" db="EMBL/GenBank/DDBJ databases">
        <title>Genomic Encyclopedia of Type Strains, Phase IV (KMG-IV): sequencing the most valuable type-strain genomes for metagenomic binning, comparative biology and taxonomic classification.</title>
        <authorList>
            <person name="Goeker M."/>
        </authorList>
    </citation>
    <scope>NUCLEOTIDE SEQUENCE [LARGE SCALE GENOMIC DNA]</scope>
    <source>
        <strain evidence="4 5">DSM 18773</strain>
    </source>
</reference>
<evidence type="ECO:0000256" key="1">
    <source>
        <dbReference type="ARBA" id="ARBA00023122"/>
    </source>
</evidence>
<protein>
    <submittedName>
        <fullName evidence="4">Acetoin utilization protein AcuB</fullName>
    </submittedName>
</protein>
<name>A0A316DZE5_9BACL</name>
<dbReference type="Pfam" id="PF00571">
    <property type="entry name" value="CBS"/>
    <property type="match status" value="2"/>
</dbReference>
<dbReference type="PROSITE" id="PS51371">
    <property type="entry name" value="CBS"/>
    <property type="match status" value="2"/>
</dbReference>
<dbReference type="InterPro" id="IPR000644">
    <property type="entry name" value="CBS_dom"/>
</dbReference>
<dbReference type="EMBL" id="QGGL01000002">
    <property type="protein sequence ID" value="PWK15880.1"/>
    <property type="molecule type" value="Genomic_DNA"/>
</dbReference>
<dbReference type="SUPFAM" id="SSF55021">
    <property type="entry name" value="ACT-like"/>
    <property type="match status" value="1"/>
</dbReference>
<dbReference type="AlphaFoldDB" id="A0A316DZE5"/>
<evidence type="ECO:0000259" key="3">
    <source>
        <dbReference type="PROSITE" id="PS51371"/>
    </source>
</evidence>
<accession>A0A316DZE5</accession>
<feature type="domain" description="CBS" evidence="3">
    <location>
        <begin position="67"/>
        <end position="126"/>
    </location>
</feature>